<evidence type="ECO:0000313" key="2">
    <source>
        <dbReference type="EMBL" id="KEI45150.1"/>
    </source>
</evidence>
<dbReference type="RefSeq" id="WP_029719665.1">
    <property type="nucleotide sequence ID" value="NZ_JAJUIW010000004.1"/>
</dbReference>
<dbReference type="InterPro" id="IPR039446">
    <property type="entry name" value="DauR-like"/>
</dbReference>
<dbReference type="eggNOG" id="COG2964">
    <property type="taxonomic scope" value="Bacteria"/>
</dbReference>
<evidence type="ECO:0000313" key="3">
    <source>
        <dbReference type="Proteomes" id="UP000031419"/>
    </source>
</evidence>
<sequence>MHPLATAIAPLLEQIGAVAVPLDEREPGDVVLHWEGSPAIAVRLPDAGLVSALDRLIAQVEAELGGRLADLPREEKQRAVRLLEERGAFTVRKSVEAVARALGVSRFTVYNYLNRERG</sequence>
<gene>
    <name evidence="2" type="ORF">GU90_05005</name>
</gene>
<evidence type="ECO:0000259" key="1">
    <source>
        <dbReference type="Pfam" id="PF13309"/>
    </source>
</evidence>
<dbReference type="PANTHER" id="PTHR35568:SF1">
    <property type="entry name" value="TRANSCRIPTIONAL REGULATOR DAUR"/>
    <property type="match status" value="1"/>
</dbReference>
<dbReference type="PANTHER" id="PTHR35568">
    <property type="entry name" value="TRANSCRIPTIONAL REGULATOR DAUR"/>
    <property type="match status" value="1"/>
</dbReference>
<keyword evidence="3" id="KW-1185">Reference proteome</keyword>
<dbReference type="OrthoDB" id="5190319at2"/>
<organism evidence="2 3">
    <name type="scientific">Saccharopolyspora rectivirgula</name>
    <dbReference type="NCBI Taxonomy" id="28042"/>
    <lineage>
        <taxon>Bacteria</taxon>
        <taxon>Bacillati</taxon>
        <taxon>Actinomycetota</taxon>
        <taxon>Actinomycetes</taxon>
        <taxon>Pseudonocardiales</taxon>
        <taxon>Pseudonocardiaceae</taxon>
        <taxon>Saccharopolyspora</taxon>
    </lineage>
</organism>
<reference evidence="2 3" key="1">
    <citation type="submission" date="2014-06" db="EMBL/GenBank/DDBJ databases">
        <title>Saccharopolyspora rectivirgula DSM-43113 Genome sequencing.</title>
        <authorList>
            <person name="Barrera C."/>
            <person name="Millon L."/>
            <person name="Rognon B."/>
            <person name="Zaugg C."/>
            <person name="Monod M."/>
        </authorList>
    </citation>
    <scope>NUCLEOTIDE SEQUENCE [LARGE SCALE GENOMIC DNA]</scope>
    <source>
        <strain evidence="2 3">DSM 43113</strain>
    </source>
</reference>
<protein>
    <submittedName>
        <fullName evidence="2">Transcriptional regulator</fullName>
    </submittedName>
</protein>
<dbReference type="STRING" id="28042.GU90_05005"/>
<comment type="caution">
    <text evidence="2">The sequence shown here is derived from an EMBL/GenBank/DDBJ whole genome shotgun (WGS) entry which is preliminary data.</text>
</comment>
<dbReference type="EMBL" id="JNVU01000014">
    <property type="protein sequence ID" value="KEI45150.1"/>
    <property type="molecule type" value="Genomic_DNA"/>
</dbReference>
<accession>A0A073B0N2</accession>
<dbReference type="Proteomes" id="UP000031419">
    <property type="component" value="Unassembled WGS sequence"/>
</dbReference>
<proteinExistence type="predicted"/>
<dbReference type="Pfam" id="PF13309">
    <property type="entry name" value="HTH_22"/>
    <property type="match status" value="1"/>
</dbReference>
<dbReference type="InterPro" id="IPR039445">
    <property type="entry name" value="DauR-like_HTH"/>
</dbReference>
<name>A0A073B0N2_9PSEU</name>
<dbReference type="AlphaFoldDB" id="A0A073B0N2"/>
<feature type="domain" description="Transcriptional regulator DauR-like HTH" evidence="1">
    <location>
        <begin position="53"/>
        <end position="114"/>
    </location>
</feature>